<feature type="region of interest" description="Disordered" evidence="3">
    <location>
        <begin position="309"/>
        <end position="380"/>
    </location>
</feature>
<dbReference type="EMBL" id="CP017298">
    <property type="protein sequence ID" value="AOS46741.1"/>
    <property type="molecule type" value="Genomic_DNA"/>
</dbReference>
<evidence type="ECO:0000256" key="3">
    <source>
        <dbReference type="SAM" id="MobiDB-lite"/>
    </source>
</evidence>
<evidence type="ECO:0000313" key="6">
    <source>
        <dbReference type="Proteomes" id="UP000095214"/>
    </source>
</evidence>
<feature type="compositionally biased region" description="Pro residues" evidence="3">
    <location>
        <begin position="316"/>
        <end position="362"/>
    </location>
</feature>
<evidence type="ECO:0000256" key="1">
    <source>
        <dbReference type="ARBA" id="ARBA00022737"/>
    </source>
</evidence>
<accession>A0A1D8B0R5</accession>
<keyword evidence="6" id="KW-1185">Reference proteome</keyword>
<dbReference type="Proteomes" id="UP000095214">
    <property type="component" value="Chromosome"/>
</dbReference>
<dbReference type="Pfam" id="PF01473">
    <property type="entry name" value="Choline_bind_1"/>
    <property type="match status" value="1"/>
</dbReference>
<dbReference type="InterPro" id="IPR018337">
    <property type="entry name" value="Cell_wall/Cho-bd_repeat"/>
</dbReference>
<dbReference type="OrthoDB" id="3260555at2"/>
<feature type="repeat" description="Cell wall-binding" evidence="2">
    <location>
        <begin position="716"/>
        <end position="735"/>
    </location>
</feature>
<keyword evidence="1" id="KW-0677">Repeat</keyword>
<dbReference type="Pfam" id="PF19127">
    <property type="entry name" value="Choline_bind_3"/>
    <property type="match status" value="2"/>
</dbReference>
<evidence type="ECO:0000256" key="2">
    <source>
        <dbReference type="PROSITE-ProRule" id="PRU00591"/>
    </source>
</evidence>
<evidence type="ECO:0000313" key="5">
    <source>
        <dbReference type="EMBL" id="AOS46741.1"/>
    </source>
</evidence>
<feature type="chain" id="PRO_5038762889" evidence="4">
    <location>
        <begin position="22"/>
        <end position="818"/>
    </location>
</feature>
<feature type="signal peptide" evidence="4">
    <location>
        <begin position="1"/>
        <end position="21"/>
    </location>
</feature>
<keyword evidence="4" id="KW-0732">Signal</keyword>
<dbReference type="KEGG" id="phon:BH719_01655"/>
<feature type="repeat" description="Cell wall-binding" evidence="2">
    <location>
        <begin position="696"/>
        <end position="715"/>
    </location>
</feature>
<protein>
    <submittedName>
        <fullName evidence="5">Cell surface protein</fullName>
    </submittedName>
</protein>
<organism evidence="5 6">
    <name type="scientific">Pauljensenia hongkongensis</name>
    <dbReference type="NCBI Taxonomy" id="178339"/>
    <lineage>
        <taxon>Bacteria</taxon>
        <taxon>Bacillati</taxon>
        <taxon>Actinomycetota</taxon>
        <taxon>Actinomycetes</taxon>
        <taxon>Actinomycetales</taxon>
        <taxon>Actinomycetaceae</taxon>
        <taxon>Pauljensenia</taxon>
    </lineage>
</organism>
<feature type="compositionally biased region" description="Low complexity" evidence="3">
    <location>
        <begin position="363"/>
        <end position="373"/>
    </location>
</feature>
<dbReference type="PROSITE" id="PS51170">
    <property type="entry name" value="CW"/>
    <property type="match status" value="5"/>
</dbReference>
<feature type="repeat" description="Cell wall-binding" evidence="2">
    <location>
        <begin position="777"/>
        <end position="796"/>
    </location>
</feature>
<dbReference type="Gene3D" id="2.10.270.10">
    <property type="entry name" value="Cholin Binding"/>
    <property type="match status" value="2"/>
</dbReference>
<dbReference type="AlphaFoldDB" id="A0A1D8B0R5"/>
<dbReference type="STRING" id="178339.BH719_01655"/>
<proteinExistence type="predicted"/>
<reference evidence="5 6" key="1">
    <citation type="submission" date="2016-09" db="EMBL/GenBank/DDBJ databases">
        <title>Complete genome sequence of Actinomyces hongkongensis HKU8.</title>
        <authorList>
            <person name="Gao Y.-X."/>
            <person name="Zhou Y.-Y."/>
            <person name="Xie Y."/>
            <person name="Wang M."/>
            <person name="Wang S.-J."/>
            <person name="Shen S.-G."/>
        </authorList>
    </citation>
    <scope>NUCLEOTIDE SEQUENCE [LARGE SCALE GENOMIC DNA]</scope>
    <source>
        <strain evidence="5 6">HKU8</strain>
    </source>
</reference>
<feature type="repeat" description="Cell wall-binding" evidence="2">
    <location>
        <begin position="756"/>
        <end position="775"/>
    </location>
</feature>
<evidence type="ECO:0000256" key="4">
    <source>
        <dbReference type="SAM" id="SignalP"/>
    </source>
</evidence>
<name>A0A1D8B0R5_9ACTO</name>
<gene>
    <name evidence="5" type="ORF">BH719_01655</name>
</gene>
<sequence length="818" mass="86848">MRAQRLRGAAVAAFTTAAVLAAPIVTANAAHAGTDEGGSQVSSAVFQWAMNDESGSAGYAPGTCNFFSAMVSGNSGGGQWPNNVQSGSDGEFLVGGPDQDVLWRPKDGNVSILKPNADGQLVAQTWANKCLTRTGARTNTRGAVSESIINIEKGSGTVDPTTNSASIKWVGSWTVVYYSGMTYWSATNPVLEVTNGQGAIKARVSGFGASMQDPDAALKPLQAREVTLATLKNVAVTKTGITVTPEYKGVEVKNPEGASPQTRTGENWGSWPADFVAFQGETGQHSYWYSTGSSGDARKPALPVTITWPQIDDAPAPQPGPTQEPTPAPTADPSPAPTAEPTPAPTADPSPAPTAEPTPTPTGKPTTGPSAKPSIEVSPYQDIDPTVKTVVTVKGKDFTSGSIQNGVYVVLMDEKIWKPGEYMNAKGDEGAITSAWVTPDQLEAGKGSFTVKLTIPENTLDRTHTYYIGTMAAHGLALSDRSLDHAEKITFKAIDYDPNAVFPVDSVTAAAVADSGRTNMKVDWVYTGATPSRGWEISLACVRDCSDPLFGTKSHHQHDNSLRSDVFGDVPDGVYVASVRNAGEISGEFKASDWVSSAEVRVGAERDPNPGEGKGQWIQDSFGWWYRHSDGSYTTNGTEQIDGVTYRFNEAGYMVTGWTKVGGQWFYYAPSGAQASGWTLVGGSYYYMDPGTGAMATGWQQVDGAWYYLGASGAMATGWQRIGGAWYHLGASGAMDTGWTAIGGSWYYFAPSGQMATGWVQDSGKWYYLDPSTGAMATGWQQVGGAWYYLFASGEMATGSHWIDGVLRVFDNSGAWVR</sequence>
<dbReference type="SUPFAM" id="SSF69360">
    <property type="entry name" value="Cell wall binding repeat"/>
    <property type="match status" value="1"/>
</dbReference>
<feature type="repeat" description="Cell wall-binding" evidence="2">
    <location>
        <begin position="736"/>
        <end position="755"/>
    </location>
</feature>